<dbReference type="EMBL" id="CP017715">
    <property type="protein sequence ID" value="AOY89652.1"/>
    <property type="molecule type" value="Genomic_DNA"/>
</dbReference>
<evidence type="ECO:0000256" key="4">
    <source>
        <dbReference type="ARBA" id="ARBA00023136"/>
    </source>
</evidence>
<dbReference type="SUPFAM" id="SSF58104">
    <property type="entry name" value="Methyl-accepting chemotaxis protein (MCP) signaling domain"/>
    <property type="match status" value="1"/>
</dbReference>
<dbReference type="GO" id="GO:0016020">
    <property type="term" value="C:membrane"/>
    <property type="evidence" value="ECO:0007669"/>
    <property type="project" value="UniProtKB-SubCell"/>
</dbReference>
<dbReference type="SMART" id="SM00283">
    <property type="entry name" value="MA"/>
    <property type="match status" value="1"/>
</dbReference>
<evidence type="ECO:0000256" key="8">
    <source>
        <dbReference type="SAM" id="MobiDB-lite"/>
    </source>
</evidence>
<dbReference type="GO" id="GO:0004888">
    <property type="term" value="F:transmembrane signaling receptor activity"/>
    <property type="evidence" value="ECO:0007669"/>
    <property type="project" value="InterPro"/>
</dbReference>
<evidence type="ECO:0000256" key="2">
    <source>
        <dbReference type="ARBA" id="ARBA00022692"/>
    </source>
</evidence>
<dbReference type="OrthoDB" id="2489132at2"/>
<organism evidence="11 12">
    <name type="scientific">Marinobacter salinus</name>
    <dbReference type="NCBI Taxonomy" id="1874317"/>
    <lineage>
        <taxon>Bacteria</taxon>
        <taxon>Pseudomonadati</taxon>
        <taxon>Pseudomonadota</taxon>
        <taxon>Gammaproteobacteria</taxon>
        <taxon>Pseudomonadales</taxon>
        <taxon>Marinobacteraceae</taxon>
        <taxon>Marinobacter</taxon>
    </lineage>
</organism>
<proteinExistence type="inferred from homology"/>
<keyword evidence="3 9" id="KW-1133">Transmembrane helix</keyword>
<keyword evidence="2 9" id="KW-0812">Transmembrane</keyword>
<keyword evidence="4 9" id="KW-0472">Membrane</keyword>
<dbReference type="InterPro" id="IPR004089">
    <property type="entry name" value="MCPsignal_dom"/>
</dbReference>
<dbReference type="FunFam" id="1.10.287.950:FF:000001">
    <property type="entry name" value="Methyl-accepting chemotaxis sensory transducer"/>
    <property type="match status" value="1"/>
</dbReference>
<evidence type="ECO:0000256" key="3">
    <source>
        <dbReference type="ARBA" id="ARBA00022989"/>
    </source>
</evidence>
<evidence type="ECO:0000256" key="5">
    <source>
        <dbReference type="ARBA" id="ARBA00023224"/>
    </source>
</evidence>
<feature type="transmembrane region" description="Helical" evidence="9">
    <location>
        <begin position="67"/>
        <end position="85"/>
    </location>
</feature>
<feature type="domain" description="Methyl-accepting transducer" evidence="10">
    <location>
        <begin position="231"/>
        <end position="467"/>
    </location>
</feature>
<dbReference type="GO" id="GO:0006935">
    <property type="term" value="P:chemotaxis"/>
    <property type="evidence" value="ECO:0007669"/>
    <property type="project" value="InterPro"/>
</dbReference>
<dbReference type="Pfam" id="PF00015">
    <property type="entry name" value="MCPsignal"/>
    <property type="match status" value="1"/>
</dbReference>
<dbReference type="GO" id="GO:0007165">
    <property type="term" value="P:signal transduction"/>
    <property type="evidence" value="ECO:0007669"/>
    <property type="project" value="UniProtKB-KW"/>
</dbReference>
<evidence type="ECO:0000313" key="12">
    <source>
        <dbReference type="Proteomes" id="UP000177445"/>
    </source>
</evidence>
<gene>
    <name evidence="11" type="ORF">BKP64_16550</name>
</gene>
<evidence type="ECO:0000256" key="6">
    <source>
        <dbReference type="ARBA" id="ARBA00029447"/>
    </source>
</evidence>
<accession>A0A1D9GPT1</accession>
<dbReference type="PROSITE" id="PS50111">
    <property type="entry name" value="CHEMOTAXIS_TRANSDUC_2"/>
    <property type="match status" value="1"/>
</dbReference>
<dbReference type="Proteomes" id="UP000177445">
    <property type="component" value="Chromosome"/>
</dbReference>
<dbReference type="PANTHER" id="PTHR32089:SF119">
    <property type="entry name" value="METHYL-ACCEPTING CHEMOTAXIS PROTEIN CTPL"/>
    <property type="match status" value="1"/>
</dbReference>
<dbReference type="STRING" id="1874317.BKP64_16550"/>
<feature type="transmembrane region" description="Helical" evidence="9">
    <location>
        <begin position="114"/>
        <end position="134"/>
    </location>
</feature>
<evidence type="ECO:0000313" key="11">
    <source>
        <dbReference type="EMBL" id="AOY89652.1"/>
    </source>
</evidence>
<evidence type="ECO:0000256" key="7">
    <source>
        <dbReference type="PROSITE-ProRule" id="PRU00284"/>
    </source>
</evidence>
<keyword evidence="12" id="KW-1185">Reference proteome</keyword>
<dbReference type="KEGG" id="msq:BKP64_16550"/>
<dbReference type="RefSeq" id="WP_070972617.1">
    <property type="nucleotide sequence ID" value="NZ_CP017715.1"/>
</dbReference>
<sequence length="504" mass="54508">MSESVNYAHQERLRNDSYLFYILLAHVPVVAFLIPLEFETGGFAVMASVLLGIAVTGGYFLLRGQRACSAFFAACLMAWSAIMIQSQMGRVEMHFHIFAALALVIIYRDWLPVLVAAGVIAVHHLVFTALQQAGATVGTMPVMLFNHEATYGMAFLHAAFVVFEAGTLVFFTLRMAMERNQSFQLIGIVRNFGANKDLSGRLDGTGDALTASYFNEMMDQFTSLIGKVRELSGKLRESADELTGVSDRTSRVVQEQHRQTDQAAAATNQMSATIHEVAQNAHAASESAGRASEAASEGRTNVEHSVQLTDATNTALGDSSRMVTELVDKVKSIGAFISSINDISDQTNLLALNAAIEAARAGEHGRGFAVVADEVRNLSRRTQDFTREIGSTIDDLASVSEATFAAIEIGQTRSVETSESVRRAGEAIHHIEMAIANVNDMNHQIAAAAEEQATASSEINEGVQRVADQNAEVVQAADRTRTMARQLEQVIGDVDGLVRGYQGL</sequence>
<dbReference type="CDD" id="cd11386">
    <property type="entry name" value="MCP_signal"/>
    <property type="match status" value="1"/>
</dbReference>
<feature type="region of interest" description="Disordered" evidence="8">
    <location>
        <begin position="279"/>
        <end position="304"/>
    </location>
</feature>
<reference evidence="11 12" key="1">
    <citation type="submission" date="2016-10" db="EMBL/GenBank/DDBJ databases">
        <title>Marinobacter salinus sp. nov., a moderately halophilic bacterium isolated from a tidal flat environment.</title>
        <authorList>
            <person name="Park S.-J."/>
        </authorList>
    </citation>
    <scope>NUCLEOTIDE SEQUENCE [LARGE SCALE GENOMIC DNA]</scope>
    <source>
        <strain evidence="11 12">Hb8</strain>
    </source>
</reference>
<dbReference type="Gene3D" id="1.10.287.950">
    <property type="entry name" value="Methyl-accepting chemotaxis protein"/>
    <property type="match status" value="1"/>
</dbReference>
<feature type="transmembrane region" description="Helical" evidence="9">
    <location>
        <begin position="42"/>
        <end position="62"/>
    </location>
</feature>
<keyword evidence="5 7" id="KW-0807">Transducer</keyword>
<comment type="similarity">
    <text evidence="6">Belongs to the methyl-accepting chemotaxis (MCP) protein family.</text>
</comment>
<feature type="transmembrane region" description="Helical" evidence="9">
    <location>
        <begin position="154"/>
        <end position="173"/>
    </location>
</feature>
<dbReference type="PANTHER" id="PTHR32089">
    <property type="entry name" value="METHYL-ACCEPTING CHEMOTAXIS PROTEIN MCPB"/>
    <property type="match status" value="1"/>
</dbReference>
<protein>
    <submittedName>
        <fullName evidence="11">Chemotaxis protein</fullName>
    </submittedName>
</protein>
<feature type="compositionally biased region" description="Low complexity" evidence="8">
    <location>
        <begin position="283"/>
        <end position="299"/>
    </location>
</feature>
<feature type="transmembrane region" description="Helical" evidence="9">
    <location>
        <begin position="18"/>
        <end position="36"/>
    </location>
</feature>
<evidence type="ECO:0000256" key="9">
    <source>
        <dbReference type="SAM" id="Phobius"/>
    </source>
</evidence>
<name>A0A1D9GPT1_9GAMM</name>
<dbReference type="PRINTS" id="PR00260">
    <property type="entry name" value="CHEMTRNSDUCR"/>
</dbReference>
<comment type="subcellular location">
    <subcellularLocation>
        <location evidence="1">Membrane</location>
        <topology evidence="1">Multi-pass membrane protein</topology>
    </subcellularLocation>
</comment>
<dbReference type="AlphaFoldDB" id="A0A1D9GPT1"/>
<evidence type="ECO:0000256" key="1">
    <source>
        <dbReference type="ARBA" id="ARBA00004141"/>
    </source>
</evidence>
<dbReference type="InterPro" id="IPR004090">
    <property type="entry name" value="Chemotax_Me-accpt_rcpt"/>
</dbReference>
<evidence type="ECO:0000259" key="10">
    <source>
        <dbReference type="PROSITE" id="PS50111"/>
    </source>
</evidence>